<keyword evidence="1" id="KW-0863">Zinc-finger</keyword>
<protein>
    <submittedName>
        <fullName evidence="6">E3 ubiquitin-protein ligase UBR4-like</fullName>
    </submittedName>
</protein>
<evidence type="ECO:0000259" key="3">
    <source>
        <dbReference type="Pfam" id="PF13764"/>
    </source>
</evidence>
<keyword evidence="1" id="KW-0479">Metal-binding</keyword>
<feature type="compositionally biased region" description="Low complexity" evidence="2">
    <location>
        <begin position="206"/>
        <end position="219"/>
    </location>
</feature>
<accession>A0ABM1EQA5</accession>
<dbReference type="RefSeq" id="XP_014674376.1">
    <property type="nucleotide sequence ID" value="XM_014818890.1"/>
</dbReference>
<dbReference type="PROSITE" id="PS52043">
    <property type="entry name" value="UBR4_E3"/>
    <property type="match status" value="1"/>
</dbReference>
<feature type="domain" description="E3 ubiquitin ligase UBR4 C-terminal" evidence="3">
    <location>
        <begin position="1227"/>
        <end position="1615"/>
    </location>
</feature>
<feature type="compositionally biased region" description="Basic and acidic residues" evidence="2">
    <location>
        <begin position="224"/>
        <end position="234"/>
    </location>
</feature>
<feature type="region of interest" description="UBR4 E3 catalytic module" evidence="1">
    <location>
        <begin position="1607"/>
        <end position="1728"/>
    </location>
</feature>
<dbReference type="Pfam" id="PF24079">
    <property type="entry name" value="UBR4"/>
    <property type="match status" value="1"/>
</dbReference>
<name>A0ABM1EQA5_PRICU</name>
<proteinExistence type="inferred from homology"/>
<feature type="domain" description="E3 ubiquitin-protein ligase UBR4-like" evidence="4">
    <location>
        <begin position="563"/>
        <end position="683"/>
    </location>
</feature>
<feature type="region of interest" description="Disordered" evidence="2">
    <location>
        <begin position="206"/>
        <end position="234"/>
    </location>
</feature>
<dbReference type="GeneID" id="106814559"/>
<dbReference type="InterPro" id="IPR045189">
    <property type="entry name" value="UBR4-like"/>
</dbReference>
<dbReference type="PANTHER" id="PTHR21725:SF1">
    <property type="entry name" value="E3 UBIQUITIN-PROTEIN LIGASE UBR4"/>
    <property type="match status" value="1"/>
</dbReference>
<evidence type="ECO:0000259" key="4">
    <source>
        <dbReference type="Pfam" id="PF24079"/>
    </source>
</evidence>
<keyword evidence="1" id="KW-0862">Zinc</keyword>
<evidence type="ECO:0000256" key="1">
    <source>
        <dbReference type="PROSITE-ProRule" id="PRU01388"/>
    </source>
</evidence>
<evidence type="ECO:0000256" key="2">
    <source>
        <dbReference type="SAM" id="MobiDB-lite"/>
    </source>
</evidence>
<evidence type="ECO:0000313" key="5">
    <source>
        <dbReference type="Proteomes" id="UP000695022"/>
    </source>
</evidence>
<evidence type="ECO:0000313" key="6">
    <source>
        <dbReference type="RefSeq" id="XP_014674376.1"/>
    </source>
</evidence>
<dbReference type="InterPro" id="IPR025704">
    <property type="entry name" value="E3_Ub_ligase_UBR4_C"/>
</dbReference>
<keyword evidence="5" id="KW-1185">Reference proteome</keyword>
<reference evidence="6" key="1">
    <citation type="submission" date="2025-08" db="UniProtKB">
        <authorList>
            <consortium name="RefSeq"/>
        </authorList>
    </citation>
    <scope>IDENTIFICATION</scope>
</reference>
<comment type="similarity">
    <text evidence="1">Belongs to the UBR4 family.</text>
</comment>
<sequence>MSPFFLRQYVKGHANDVFEAYPQLLTEMVLRLPYQMKKIADSVPSVTTPVFDQAWFYYLCEYMMTQQTPFVRRQVRKLLLFICGSKDKHRQLRDLHALESHMKNVKVLCAQGGFDFNTSSACSAISLTYDNLISLIEHLKACADIASTRTSNWQKFCQKDESVLSFLIQVSFLFNEGVYPIVLQLLQCALCGARAAQSAAAAASASGAPSGVSRSSSPAKHSRDRAEKEKSEEADGQKYDEALCISLVQQVNRFVDAAMLSQFLRCFLLDSNSTSVRWQAHALILHIYRNSTLTQQVNLLALMWKIWPELPNYGRKAAQFVDLLGYFALKTPHSEKKANDFVERAVAVLRTQNQLLANHPNANIYNMLSGLVELDGYYLESDPCLVCSNPEVPFAGIKLSSIKVDSRFTTTTQIVKLIGSHVISKVTLRVTDLKRTKMVRTVNFYYNNRSVQAVVELKNKPQMWHRAKKCSLTAGQTELKVEFPLPIVACNLMIEYADFYENFQASAETLQCPRCSASVPSYPGVCNNCGENVFQCHKCRAINYDEKDPFLCNACGFCKYAKFDYNLTAKPCCAVDPIENEEDRKKAISNINSLLEKADRVYKQLVSYRPTLDALLQRVSEHGGEKIPEGDNNETPASSVNRAIQLLAQKYCGECKAAFDDLSKIIQKVLATRKELIEYDRQQLEQSSNAQQGALDSNQMPRVQHVPSCEEKRYSVLSSGRCYGCASAAMEHCITLLRALAINSKTRQILCNQGLIGELIDYNLRRGTAQSRGDVRQLLCLLTKDNARATDELNGVLMRRIAGALRTHRNMPDVAASVRHEVTLLAASVQKEDKCWEQRVRCVLRLFLMSVNTHSPVVMENITLPCLKILHHLIKPDAPTSKKNRDRSVESILSVRTASSEVRVDARNWLSHNSQNSFHTWKQLKASEPAVTEPVVVVPAAPSTGKLDKNEARIRYLMEKYGRRWKERTKKLKQAGGLTSMKLLDSAWLRHVIFSPSSRAARQVACNMLEVMCQAPSRKREILDLLTGYLDELGRSGESATEFLALYQRLMKTSHWKNYLARRGVLPHIGNLIIKEIEQLTALEETTLNSDLSLGFALKALTELLASFVEQDTIKQQFKGRLVGVVLNGYLSLRKLIVQRTKLIDETQEKLLELLEEMTTGTESETRGFMVVCVETLSKYGLEDIRTPVYIFERLCSIIYPEENDIGEFFITLEKDLQQEDFLQGRMLGNPYSSLEPGLGPLMRDVKNKICQDCELVALLEDDSGMELLVNNKIISLDLPVKDVYKKTWLPDGEGEAMRIVYRMRGLLGDATEEFIESLDMKKDEAVDNEAVYKMATVMSECGGLESMLKRLAAIKDINRGRPLLVVLLKLVGFCVKVKVNRVRLIDPALNTINIMLGALNQVLLVEQADSATLAEQLLTVMETILAEASAQHGDSFKAFARYCGDKNQLTLLLDRINSGFIRQNHAVLQGLMRLIPFLTFRDDEKMNTLISHFKHYCDFNKFDCEHTPDESVHLDCFCVIASSIECNDNGTHLKDLILVSGIVRSAVDYILLHAAPSKADSVIISDSPEWKEFIGKPALPLILRLLTGLCRGHPPTQLLVAEGLPVIHKLEQVRHSAPGGATRMLDRSFKPFSVYKPYLLFVGMIDLLYKTMLKVSVREGSDWPTSVAEYIRQGDAVLLEAADTVLTTFQEEMLPCESCTEFYDVLGVLGDISDTFMADLFASMPAQ</sequence>
<dbReference type="Pfam" id="PF13764">
    <property type="entry name" value="E3_UbLigase_R4"/>
    <property type="match status" value="1"/>
</dbReference>
<gene>
    <name evidence="6" type="primary">LOC106814559</name>
</gene>
<dbReference type="InterPro" id="IPR016024">
    <property type="entry name" value="ARM-type_fold"/>
</dbReference>
<organism evidence="5 6">
    <name type="scientific">Priapulus caudatus</name>
    <name type="common">Priapulid worm</name>
    <dbReference type="NCBI Taxonomy" id="37621"/>
    <lineage>
        <taxon>Eukaryota</taxon>
        <taxon>Metazoa</taxon>
        <taxon>Ecdysozoa</taxon>
        <taxon>Scalidophora</taxon>
        <taxon>Priapulida</taxon>
        <taxon>Priapulimorpha</taxon>
        <taxon>Priapulimorphida</taxon>
        <taxon>Priapulidae</taxon>
        <taxon>Priapulus</taxon>
    </lineage>
</organism>
<dbReference type="SUPFAM" id="SSF48371">
    <property type="entry name" value="ARM repeat"/>
    <property type="match status" value="1"/>
</dbReference>
<dbReference type="PANTHER" id="PTHR21725">
    <property type="entry name" value="E3 UBIQUITIN-PROTEIN LIGASE UBR4"/>
    <property type="match status" value="1"/>
</dbReference>
<dbReference type="InterPro" id="IPR056530">
    <property type="entry name" value="UBR4-like_dom"/>
</dbReference>
<dbReference type="Proteomes" id="UP000695022">
    <property type="component" value="Unplaced"/>
</dbReference>